<gene>
    <name evidence="1" type="ORF">BO97DRAFT_211588</name>
</gene>
<keyword evidence="2" id="KW-1185">Reference proteome</keyword>
<name>A0A395IB84_ASPHC</name>
<proteinExistence type="predicted"/>
<evidence type="ECO:0000313" key="1">
    <source>
        <dbReference type="EMBL" id="RAL15424.1"/>
    </source>
</evidence>
<accession>A0A395IB84</accession>
<protein>
    <submittedName>
        <fullName evidence="1">Uncharacterized protein</fullName>
    </submittedName>
</protein>
<dbReference type="EMBL" id="KZ824271">
    <property type="protein sequence ID" value="RAL15424.1"/>
    <property type="molecule type" value="Genomic_DNA"/>
</dbReference>
<dbReference type="VEuPathDB" id="FungiDB:BO97DRAFT_211588"/>
<dbReference type="GeneID" id="37194862"/>
<organism evidence="1 2">
    <name type="scientific">Aspergillus homomorphus (strain CBS 101889)</name>
    <dbReference type="NCBI Taxonomy" id="1450537"/>
    <lineage>
        <taxon>Eukaryota</taxon>
        <taxon>Fungi</taxon>
        <taxon>Dikarya</taxon>
        <taxon>Ascomycota</taxon>
        <taxon>Pezizomycotina</taxon>
        <taxon>Eurotiomycetes</taxon>
        <taxon>Eurotiomycetidae</taxon>
        <taxon>Eurotiales</taxon>
        <taxon>Aspergillaceae</taxon>
        <taxon>Aspergillus</taxon>
        <taxon>Aspergillus subgen. Circumdati</taxon>
    </lineage>
</organism>
<sequence length="154" mass="17429">MDALQQHFITIHSHPAHHHTLYKLVLQCRRDGYSREVTRVESGRERGCACVCDQQSRISNESLSASTAAEVVQHECNADDELPFFPTKKLLAFFLFSSSIPLSLRNSHTTSRRILPSLTSFACSSFSLILLPSNQSALSRNCCSYRVLHTYFLH</sequence>
<dbReference type="RefSeq" id="XP_025554578.1">
    <property type="nucleotide sequence ID" value="XM_025690573.1"/>
</dbReference>
<dbReference type="Proteomes" id="UP000248961">
    <property type="component" value="Unassembled WGS sequence"/>
</dbReference>
<reference evidence="1 2" key="1">
    <citation type="submission" date="2018-02" db="EMBL/GenBank/DDBJ databases">
        <title>The genomes of Aspergillus section Nigri reveals drivers in fungal speciation.</title>
        <authorList>
            <consortium name="DOE Joint Genome Institute"/>
            <person name="Vesth T.C."/>
            <person name="Nybo J."/>
            <person name="Theobald S."/>
            <person name="Brandl J."/>
            <person name="Frisvad J.C."/>
            <person name="Nielsen K.F."/>
            <person name="Lyhne E.K."/>
            <person name="Kogle M.E."/>
            <person name="Kuo A."/>
            <person name="Riley R."/>
            <person name="Clum A."/>
            <person name="Nolan M."/>
            <person name="Lipzen A."/>
            <person name="Salamov A."/>
            <person name="Henrissat B."/>
            <person name="Wiebenga A."/>
            <person name="De vries R.P."/>
            <person name="Grigoriev I.V."/>
            <person name="Mortensen U.H."/>
            <person name="Andersen M.R."/>
            <person name="Baker S.E."/>
        </authorList>
    </citation>
    <scope>NUCLEOTIDE SEQUENCE [LARGE SCALE GENOMIC DNA]</scope>
    <source>
        <strain evidence="1 2">CBS 101889</strain>
    </source>
</reference>
<dbReference type="AlphaFoldDB" id="A0A395IB84"/>
<evidence type="ECO:0000313" key="2">
    <source>
        <dbReference type="Proteomes" id="UP000248961"/>
    </source>
</evidence>